<dbReference type="InterPro" id="IPR009081">
    <property type="entry name" value="PP-bd_ACP"/>
</dbReference>
<reference evidence="4 5" key="1">
    <citation type="submission" date="2020-01" db="EMBL/GenBank/DDBJ databases">
        <authorList>
            <consortium name="DOE Joint Genome Institute"/>
            <person name="Haridas S."/>
            <person name="Albert R."/>
            <person name="Binder M."/>
            <person name="Bloem J."/>
            <person name="Labutti K."/>
            <person name="Salamov A."/>
            <person name="Andreopoulos B."/>
            <person name="Baker S.E."/>
            <person name="Barry K."/>
            <person name="Bills G."/>
            <person name="Bluhm B.H."/>
            <person name="Cannon C."/>
            <person name="Castanera R."/>
            <person name="Culley D.E."/>
            <person name="Daum C."/>
            <person name="Ezra D."/>
            <person name="Gonzalez J.B."/>
            <person name="Henrissat B."/>
            <person name="Kuo A."/>
            <person name="Liang C."/>
            <person name="Lipzen A."/>
            <person name="Lutzoni F."/>
            <person name="Magnuson J."/>
            <person name="Mondo S."/>
            <person name="Nolan M."/>
            <person name="Ohm R."/>
            <person name="Pangilinan J."/>
            <person name="Park H.-J.H."/>
            <person name="Ramirez L."/>
            <person name="Alfaro M."/>
            <person name="Sun H."/>
            <person name="Tritt A."/>
            <person name="Yoshinaga Y."/>
            <person name="Zwiers L.-H.L."/>
            <person name="Turgeon B.G."/>
            <person name="Goodwin S.B."/>
            <person name="Spatafora J.W."/>
            <person name="Crous P.W."/>
            <person name="Grigoriev I.V."/>
        </authorList>
    </citation>
    <scope>NUCLEOTIDE SEQUENCE [LARGE SCALE GENOMIC DNA]</scope>
    <source>
        <strain evidence="4 5">CBS 611.86</strain>
    </source>
</reference>
<keyword evidence="5" id="KW-1185">Reference proteome</keyword>
<name>A0A7C8I2R7_9PLEO</name>
<sequence>MVRYVLSPEYAQQGPKQLVYGLDTKQIPPWILTLSTGNALFSRTLHTTGSVSESADADPDVYLKDTARAFRDPSTARPPVAKATTMKIASLVPLPVQDLHAHSLVAELGLDSLVTMQLRNWIRAALEAFLQPSDIINAGTLDALFVRSYEASGVVKRLGDGNK</sequence>
<evidence type="ECO:0000259" key="3">
    <source>
        <dbReference type="PROSITE" id="PS50075"/>
    </source>
</evidence>
<dbReference type="Gene3D" id="1.10.1200.10">
    <property type="entry name" value="ACP-like"/>
    <property type="match status" value="1"/>
</dbReference>
<proteinExistence type="predicted"/>
<dbReference type="Proteomes" id="UP000481861">
    <property type="component" value="Unassembled WGS sequence"/>
</dbReference>
<dbReference type="OrthoDB" id="329835at2759"/>
<evidence type="ECO:0000313" key="5">
    <source>
        <dbReference type="Proteomes" id="UP000481861"/>
    </source>
</evidence>
<evidence type="ECO:0000256" key="1">
    <source>
        <dbReference type="ARBA" id="ARBA00022450"/>
    </source>
</evidence>
<accession>A0A7C8I2R7</accession>
<dbReference type="EMBL" id="JAADJZ010000022">
    <property type="protein sequence ID" value="KAF2867786.1"/>
    <property type="molecule type" value="Genomic_DNA"/>
</dbReference>
<comment type="caution">
    <text evidence="4">The sequence shown here is derived from an EMBL/GenBank/DDBJ whole genome shotgun (WGS) entry which is preliminary data.</text>
</comment>
<dbReference type="InterPro" id="IPR006162">
    <property type="entry name" value="Ppantetheine_attach_site"/>
</dbReference>
<dbReference type="InterPro" id="IPR036736">
    <property type="entry name" value="ACP-like_sf"/>
</dbReference>
<dbReference type="Pfam" id="PF00550">
    <property type="entry name" value="PP-binding"/>
    <property type="match status" value="1"/>
</dbReference>
<keyword evidence="2" id="KW-0597">Phosphoprotein</keyword>
<gene>
    <name evidence="4" type="ORF">BDV95DRAFT_610687</name>
</gene>
<keyword evidence="1" id="KW-0596">Phosphopantetheine</keyword>
<protein>
    <recommendedName>
        <fullName evidence="3">Carrier domain-containing protein</fullName>
    </recommendedName>
</protein>
<dbReference type="PROSITE" id="PS00012">
    <property type="entry name" value="PHOSPHOPANTETHEINE"/>
    <property type="match status" value="1"/>
</dbReference>
<dbReference type="PROSITE" id="PS50075">
    <property type="entry name" value="CARRIER"/>
    <property type="match status" value="1"/>
</dbReference>
<organism evidence="4 5">
    <name type="scientific">Massariosphaeria phaeospora</name>
    <dbReference type="NCBI Taxonomy" id="100035"/>
    <lineage>
        <taxon>Eukaryota</taxon>
        <taxon>Fungi</taxon>
        <taxon>Dikarya</taxon>
        <taxon>Ascomycota</taxon>
        <taxon>Pezizomycotina</taxon>
        <taxon>Dothideomycetes</taxon>
        <taxon>Pleosporomycetidae</taxon>
        <taxon>Pleosporales</taxon>
        <taxon>Pleosporales incertae sedis</taxon>
        <taxon>Massariosphaeria</taxon>
    </lineage>
</organism>
<dbReference type="SUPFAM" id="SSF47336">
    <property type="entry name" value="ACP-like"/>
    <property type="match status" value="1"/>
</dbReference>
<evidence type="ECO:0000256" key="2">
    <source>
        <dbReference type="ARBA" id="ARBA00022553"/>
    </source>
</evidence>
<evidence type="ECO:0000313" key="4">
    <source>
        <dbReference type="EMBL" id="KAF2867786.1"/>
    </source>
</evidence>
<dbReference type="AlphaFoldDB" id="A0A7C8I2R7"/>
<feature type="domain" description="Carrier" evidence="3">
    <location>
        <begin position="75"/>
        <end position="152"/>
    </location>
</feature>